<evidence type="ECO:0000313" key="1">
    <source>
        <dbReference type="EMBL" id="SHL47379.1"/>
    </source>
</evidence>
<dbReference type="STRING" id="1848.SAMN05443637_13058"/>
<accession>A0A1M7AY82</accession>
<gene>
    <name evidence="1" type="ORF">SAMN05443637_13058</name>
</gene>
<keyword evidence="2" id="KW-1185">Reference proteome</keyword>
<dbReference type="Proteomes" id="UP000184363">
    <property type="component" value="Unassembled WGS sequence"/>
</dbReference>
<name>A0A1M7AY82_PSETH</name>
<dbReference type="RefSeq" id="WP_073460407.1">
    <property type="nucleotide sequence ID" value="NZ_FRAP01000030.1"/>
</dbReference>
<dbReference type="OrthoDB" id="8455407at2"/>
<protein>
    <submittedName>
        <fullName evidence="1">Uncharacterized protein</fullName>
    </submittedName>
</protein>
<proteinExistence type="predicted"/>
<sequence>MDPVERAQTYAAIFIKAGARWPAYVPVDATVHRDVVEIGGVIMQPTVDGGWRLTTRDGLSWTVRPRDQQGVAS</sequence>
<reference evidence="1 2" key="1">
    <citation type="submission" date="2016-11" db="EMBL/GenBank/DDBJ databases">
        <authorList>
            <person name="Jaros S."/>
            <person name="Januszkiewicz K."/>
            <person name="Wedrychowicz H."/>
        </authorList>
    </citation>
    <scope>NUCLEOTIDE SEQUENCE [LARGE SCALE GENOMIC DNA]</scope>
    <source>
        <strain evidence="1 2">DSM 43832</strain>
    </source>
</reference>
<dbReference type="EMBL" id="FRAP01000030">
    <property type="protein sequence ID" value="SHL47379.1"/>
    <property type="molecule type" value="Genomic_DNA"/>
</dbReference>
<organism evidence="1 2">
    <name type="scientific">Pseudonocardia thermophila</name>
    <dbReference type="NCBI Taxonomy" id="1848"/>
    <lineage>
        <taxon>Bacteria</taxon>
        <taxon>Bacillati</taxon>
        <taxon>Actinomycetota</taxon>
        <taxon>Actinomycetes</taxon>
        <taxon>Pseudonocardiales</taxon>
        <taxon>Pseudonocardiaceae</taxon>
        <taxon>Pseudonocardia</taxon>
    </lineage>
</organism>
<evidence type="ECO:0000313" key="2">
    <source>
        <dbReference type="Proteomes" id="UP000184363"/>
    </source>
</evidence>
<dbReference type="AlphaFoldDB" id="A0A1M7AY82"/>